<dbReference type="EMBL" id="BSRA01000012">
    <property type="protein sequence ID" value="GLV14432.1"/>
    <property type="molecule type" value="Genomic_DNA"/>
</dbReference>
<dbReference type="Proteomes" id="UP001157137">
    <property type="component" value="Unassembled WGS sequence"/>
</dbReference>
<name>A0A1H2XL40_9BACL</name>
<accession>A0A1H2XL40</accession>
<reference evidence="3" key="2">
    <citation type="submission" date="2016-10" db="EMBL/GenBank/DDBJ databases">
        <authorList>
            <person name="Varghese N."/>
        </authorList>
    </citation>
    <scope>NUCLEOTIDE SEQUENCE [LARGE SCALE GENOMIC DNA]</scope>
    <source>
        <strain evidence="3">DSM 12489</strain>
    </source>
</reference>
<organism evidence="2 3">
    <name type="scientific">Alicyclobacillus hesperidum</name>
    <dbReference type="NCBI Taxonomy" id="89784"/>
    <lineage>
        <taxon>Bacteria</taxon>
        <taxon>Bacillati</taxon>
        <taxon>Bacillota</taxon>
        <taxon>Bacilli</taxon>
        <taxon>Bacillales</taxon>
        <taxon>Alicyclobacillaceae</taxon>
        <taxon>Alicyclobacillus</taxon>
    </lineage>
</organism>
<evidence type="ECO:0000313" key="3">
    <source>
        <dbReference type="Proteomes" id="UP000182589"/>
    </source>
</evidence>
<gene>
    <name evidence="1" type="ORF">Heshes_21160</name>
    <name evidence="2" type="ORF">SAMN04489725_12214</name>
</gene>
<protein>
    <submittedName>
        <fullName evidence="2">Uncharacterized protein</fullName>
    </submittedName>
</protein>
<evidence type="ECO:0000313" key="1">
    <source>
        <dbReference type="EMBL" id="GLV14432.1"/>
    </source>
</evidence>
<reference evidence="1" key="3">
    <citation type="submission" date="2023-02" db="EMBL/GenBank/DDBJ databases">
        <title>Proposal of a novel subspecies: Alicyclobacillus hesperidum subspecies aegle.</title>
        <authorList>
            <person name="Goto K."/>
            <person name="Fujii T."/>
            <person name="Yasui K."/>
            <person name="Mochida K."/>
            <person name="Kato-Tanaka Y."/>
            <person name="Morohoshi S."/>
            <person name="An S.Y."/>
            <person name="Kasai H."/>
            <person name="Yokota A."/>
        </authorList>
    </citation>
    <scope>NUCLEOTIDE SEQUENCE</scope>
    <source>
        <strain evidence="1">DSM 12766</strain>
    </source>
</reference>
<reference evidence="2" key="1">
    <citation type="submission" date="2016-10" db="EMBL/GenBank/DDBJ databases">
        <authorList>
            <person name="de Groot N.N."/>
        </authorList>
    </citation>
    <scope>NUCLEOTIDE SEQUENCE [LARGE SCALE GENOMIC DNA]</scope>
    <source>
        <strain evidence="2">DSM 12489</strain>
    </source>
</reference>
<dbReference type="AlphaFoldDB" id="A0A1H2XL40"/>
<sequence>MEHFEEQLTRIRDRSESLNAASHFVTSQTEVKENLVRLFNEIARTLHESDPNLEAKVITTKDVELAVAFLNSHFYSPRCKVTAKYDGDNIDVRAIDEFWKQSPNANGLWGDWIDEQIIYQGPFSDGQIRNAMEKTVLAWYKRLKENGDPGLAPQ</sequence>
<proteinExistence type="predicted"/>
<dbReference type="RefSeq" id="WP_006446602.1">
    <property type="nucleotide sequence ID" value="NZ_BSRA01000012.1"/>
</dbReference>
<dbReference type="Proteomes" id="UP000182589">
    <property type="component" value="Unassembled WGS sequence"/>
</dbReference>
<evidence type="ECO:0000313" key="2">
    <source>
        <dbReference type="EMBL" id="SDW93456.1"/>
    </source>
</evidence>
<dbReference type="EMBL" id="FNOJ01000022">
    <property type="protein sequence ID" value="SDW93456.1"/>
    <property type="molecule type" value="Genomic_DNA"/>
</dbReference>
<keyword evidence="3" id="KW-1185">Reference proteome</keyword>